<dbReference type="AlphaFoldDB" id="A0A0F9U937"/>
<protein>
    <submittedName>
        <fullName evidence="1">Uncharacterized protein</fullName>
    </submittedName>
</protein>
<evidence type="ECO:0000313" key="1">
    <source>
        <dbReference type="EMBL" id="KKN88124.1"/>
    </source>
</evidence>
<organism evidence="1">
    <name type="scientific">marine sediment metagenome</name>
    <dbReference type="NCBI Taxonomy" id="412755"/>
    <lineage>
        <taxon>unclassified sequences</taxon>
        <taxon>metagenomes</taxon>
        <taxon>ecological metagenomes</taxon>
    </lineage>
</organism>
<sequence>MKTRRMKIHNMKIEAPQPETMDELREFVSDEDDLFFLALRGFDQVRMTFLRTQIMKGSLSRVSIRRLAKLYHYHRQTKFQP</sequence>
<dbReference type="EMBL" id="LAZR01000131">
    <property type="protein sequence ID" value="KKN88124.1"/>
    <property type="molecule type" value="Genomic_DNA"/>
</dbReference>
<proteinExistence type="predicted"/>
<name>A0A0F9U937_9ZZZZ</name>
<gene>
    <name evidence="1" type="ORF">LCGC14_0251960</name>
</gene>
<comment type="caution">
    <text evidence="1">The sequence shown here is derived from an EMBL/GenBank/DDBJ whole genome shotgun (WGS) entry which is preliminary data.</text>
</comment>
<accession>A0A0F9U937</accession>
<reference evidence="1" key="1">
    <citation type="journal article" date="2015" name="Nature">
        <title>Complex archaea that bridge the gap between prokaryotes and eukaryotes.</title>
        <authorList>
            <person name="Spang A."/>
            <person name="Saw J.H."/>
            <person name="Jorgensen S.L."/>
            <person name="Zaremba-Niedzwiedzka K."/>
            <person name="Martijn J."/>
            <person name="Lind A.E."/>
            <person name="van Eijk R."/>
            <person name="Schleper C."/>
            <person name="Guy L."/>
            <person name="Ettema T.J."/>
        </authorList>
    </citation>
    <scope>NUCLEOTIDE SEQUENCE</scope>
</reference>